<name>G9WQL2_9FIRM</name>
<dbReference type="GO" id="GO:0005886">
    <property type="term" value="C:plasma membrane"/>
    <property type="evidence" value="ECO:0007669"/>
    <property type="project" value="TreeGrafter"/>
</dbReference>
<keyword evidence="5" id="KW-0472">Membrane</keyword>
<reference evidence="9" key="1">
    <citation type="submission" date="2011-08" db="EMBL/GenBank/DDBJ databases">
        <authorList>
            <consortium name="The Broad Institute Genome Sequencing Platform"/>
            <person name="Earl A."/>
            <person name="Ward D."/>
            <person name="Feldgarden M."/>
            <person name="Gevers D."/>
            <person name="Sizova M."/>
            <person name="Hazen A."/>
            <person name="Epstein S."/>
            <person name="Young S.K."/>
            <person name="Zeng Q."/>
            <person name="Gargeya S."/>
            <person name="Fitzgerald M."/>
            <person name="Haas B."/>
            <person name="Abouelleil A."/>
            <person name="Alvarado L."/>
            <person name="Arachchi H.M."/>
            <person name="Berlin A."/>
            <person name="Brown A."/>
            <person name="Chapman S.B."/>
            <person name="Chen Z."/>
            <person name="Dunbar C."/>
            <person name="Freedman E."/>
            <person name="Gearin G."/>
            <person name="Gellesch M."/>
            <person name="Goldberg J."/>
            <person name="Griggs A."/>
            <person name="Gujja S."/>
            <person name="Heiman D."/>
            <person name="Howarth C."/>
            <person name="Larson L."/>
            <person name="Lui A."/>
            <person name="MacDonald P.J.P."/>
            <person name="Montmayeur A."/>
            <person name="Murphy C."/>
            <person name="Neiman D."/>
            <person name="Pearson M."/>
            <person name="Priest M."/>
            <person name="Roberts A."/>
            <person name="Saif S."/>
            <person name="Shea T."/>
            <person name="Shenoy N."/>
            <person name="Sisk P."/>
            <person name="Stolte C."/>
            <person name="Sykes S."/>
            <person name="Wortman J."/>
            <person name="Nusbaum C."/>
            <person name="Birren B."/>
        </authorList>
    </citation>
    <scope>NUCLEOTIDE SEQUENCE</scope>
    <source>
        <strain evidence="9">ACB1</strain>
    </source>
</reference>
<feature type="region of interest" description="Disordered" evidence="4">
    <location>
        <begin position="731"/>
        <end position="750"/>
    </location>
</feature>
<dbReference type="Gene3D" id="1.10.287.950">
    <property type="entry name" value="Methyl-accepting chemotaxis protein"/>
    <property type="match status" value="1"/>
</dbReference>
<dbReference type="InterPro" id="IPR003660">
    <property type="entry name" value="HAMP_dom"/>
</dbReference>
<reference evidence="9" key="2">
    <citation type="submission" date="2013-03" db="EMBL/GenBank/DDBJ databases">
        <title>The Genome Sequence of Oribacterium sp. ACB1.</title>
        <authorList>
            <consortium name="The Broad Institute Genomics Platform"/>
            <consortium name="The Broad Institute Genome Sequencing Center for Infectious Disease"/>
            <person name="Earl A."/>
            <person name="Ward D."/>
            <person name="Feldgarden M."/>
            <person name="Gevers D."/>
            <person name="Sizova M."/>
            <person name="Hazen A."/>
            <person name="Epstein S."/>
            <person name="Walker B."/>
            <person name="Young S."/>
            <person name="Zeng Q."/>
            <person name="Gargeya S."/>
            <person name="Fitzgerald M."/>
            <person name="Haas B."/>
            <person name="Abouelleil A."/>
            <person name="Allen A.W."/>
            <person name="Alvarado L."/>
            <person name="Arachchi H.M."/>
            <person name="Berlin A.M."/>
            <person name="Chapman S.B."/>
            <person name="Gainer-Dewar J."/>
            <person name="Goldberg J."/>
            <person name="Griggs A."/>
            <person name="Gujja S."/>
            <person name="Hansen M."/>
            <person name="Howarth C."/>
            <person name="Imamovic A."/>
            <person name="Ireland A."/>
            <person name="Larimer J."/>
            <person name="McCowan C."/>
            <person name="Murphy C."/>
            <person name="Pearson M."/>
            <person name="Poon T.W."/>
            <person name="Priest M."/>
            <person name="Roberts A."/>
            <person name="Saif S."/>
            <person name="Shea T."/>
            <person name="Sisk P."/>
            <person name="Sykes S."/>
            <person name="Wortman J."/>
            <person name="Nusbaum C."/>
            <person name="Birren B."/>
        </authorList>
    </citation>
    <scope>NUCLEOTIDE SEQUENCE [LARGE SCALE GENOMIC DNA]</scope>
    <source>
        <strain evidence="9">ACB1</strain>
    </source>
</reference>
<evidence type="ECO:0000256" key="4">
    <source>
        <dbReference type="SAM" id="MobiDB-lite"/>
    </source>
</evidence>
<protein>
    <recommendedName>
        <fullName evidence="11">Methyl-accepting chemotaxis protein</fullName>
    </recommendedName>
</protein>
<dbReference type="SMART" id="SM00283">
    <property type="entry name" value="MA"/>
    <property type="match status" value="1"/>
</dbReference>
<dbReference type="PROSITE" id="PS50192">
    <property type="entry name" value="T_SNARE"/>
    <property type="match status" value="1"/>
</dbReference>
<feature type="compositionally biased region" description="Basic and acidic residues" evidence="4">
    <location>
        <begin position="921"/>
        <end position="942"/>
    </location>
</feature>
<comment type="similarity">
    <text evidence="2">Belongs to the methyl-accepting chemotaxis (MCP) protein family.</text>
</comment>
<accession>G9WQL2</accession>
<keyword evidence="3" id="KW-0807">Transducer</keyword>
<feature type="region of interest" description="Disordered" evidence="4">
    <location>
        <begin position="765"/>
        <end position="791"/>
    </location>
</feature>
<feature type="region of interest" description="Disordered" evidence="4">
    <location>
        <begin position="910"/>
        <end position="952"/>
    </location>
</feature>
<feature type="transmembrane region" description="Helical" evidence="5">
    <location>
        <begin position="357"/>
        <end position="380"/>
    </location>
</feature>
<evidence type="ECO:0000259" key="7">
    <source>
        <dbReference type="PROSITE" id="PS50192"/>
    </source>
</evidence>
<dbReference type="PROSITE" id="PS50111">
    <property type="entry name" value="CHEMOTAXIS_TRANSDUC_2"/>
    <property type="match status" value="1"/>
</dbReference>
<feature type="compositionally biased region" description="Basic and acidic residues" evidence="4">
    <location>
        <begin position="774"/>
        <end position="791"/>
    </location>
</feature>
<dbReference type="Pfam" id="PF00672">
    <property type="entry name" value="HAMP"/>
    <property type="match status" value="1"/>
</dbReference>
<dbReference type="InterPro" id="IPR000727">
    <property type="entry name" value="T_SNARE_dom"/>
</dbReference>
<dbReference type="PANTHER" id="PTHR43531:SF11">
    <property type="entry name" value="METHYL-ACCEPTING CHEMOTAXIS PROTEIN 3"/>
    <property type="match status" value="1"/>
</dbReference>
<sequence length="952" mass="103987">MMKKGKGKQGKKGSIGTRLSAILGLCIVLVFLLMSLSIIYTGQKAISSALDGNLNDKATMSMGDVQKVIASLESISSTMEVGVQKMNEQEDSVGAVLNQIWKVKDLNGKALSLSGMEATHFQSRVIDAELSASRYNTESMFLDSLNASVASNPSLLGTGIFFEPNGFQQGIKEYGIYMTPTAREAGEIMSLPYDFYSATDWYKKAKETGDRFLTDAYADTLRPEIKVMTMASPLKNPKGEFIGCVMLDINVEIFSSVKQEDENFKSLHTGVLDHKGTVLYSMNPDMQKKSLEEVVPESSMEEIHTGMEKKEPFLVTVPMNRGEVRRVYFRPMDIHGVTLWTMVSVLNSEFMSARNRLVLLCTLFSAAGLAILIVVSSILIRKALHPLKEIAKVGESVAEGDFAVGIRYKNKDEIGDLCTSIQDVVSNIQRIITDLSDKLKELSQGNFCVALDNEENYPGAYRPLLLTLQEITGDLDKTMSEIKNSAGAVNSGAGQVSSAAQGLSQGATEQASSIEQLSATMNDISIKIKETAEMAVKASVLSGHTGEAVERSNKKMSEMSKAMLEITQKSNEINKIIKTIDDIAFQTNILSLNAAIEAARAGAAGKGFAVVADEVGNLAQKSAKAAQNTATLIEETILAVEKGAKITEETAESLGTVSKHTVQINSFIQDISTASEEEAKGVSQISAGIEQISATVQNNSATAEESAAASEELSRQANLLNNLVSKFRLTREGETRSETETASSENAVPNKIEFGKQEEALKKALPEKPQQVVERPKEVVEKPKQDVEKPKEVVEKPKEVVEKPKEVIEKPKQVVEKPKEVVEKHKEVAEKPKEVVEKHKEVAEKPKEKELKKVFEKKEEIEPKKIAPKQMVISSEPVLPEEKATEPIVDISGMDGMDLSQIPIPGDAHYHASQTKAAAGKAKEKTATKKAKQDIKQERKVEQFPVSGNEKY</sequence>
<keyword evidence="5" id="KW-0812">Transmembrane</keyword>
<evidence type="ECO:0000259" key="6">
    <source>
        <dbReference type="PROSITE" id="PS50111"/>
    </source>
</evidence>
<evidence type="ECO:0008006" key="11">
    <source>
        <dbReference type="Google" id="ProtNLM"/>
    </source>
</evidence>
<evidence type="ECO:0000313" key="10">
    <source>
        <dbReference type="Proteomes" id="UP000018461"/>
    </source>
</evidence>
<dbReference type="SMART" id="SM00304">
    <property type="entry name" value="HAMP"/>
    <property type="match status" value="1"/>
</dbReference>
<dbReference type="GO" id="GO:0004888">
    <property type="term" value="F:transmembrane signaling receptor activity"/>
    <property type="evidence" value="ECO:0007669"/>
    <property type="project" value="TreeGrafter"/>
</dbReference>
<dbReference type="InterPro" id="IPR051310">
    <property type="entry name" value="MCP_chemotaxis"/>
</dbReference>
<dbReference type="Pfam" id="PF22673">
    <property type="entry name" value="MCP-like_PDC_1"/>
    <property type="match status" value="1"/>
</dbReference>
<dbReference type="Proteomes" id="UP000018461">
    <property type="component" value="Unassembled WGS sequence"/>
</dbReference>
<organism evidence="9 10">
    <name type="scientific">Oribacterium parvum ACB1</name>
    <dbReference type="NCBI Taxonomy" id="796943"/>
    <lineage>
        <taxon>Bacteria</taxon>
        <taxon>Bacillati</taxon>
        <taxon>Bacillota</taxon>
        <taxon>Clostridia</taxon>
        <taxon>Lachnospirales</taxon>
        <taxon>Lachnospiraceae</taxon>
        <taxon>Oribacterium</taxon>
    </lineage>
</organism>
<evidence type="ECO:0000256" key="2">
    <source>
        <dbReference type="ARBA" id="ARBA00029447"/>
    </source>
</evidence>
<dbReference type="Gene3D" id="3.30.450.20">
    <property type="entry name" value="PAS domain"/>
    <property type="match status" value="1"/>
</dbReference>
<evidence type="ECO:0000313" key="9">
    <source>
        <dbReference type="EMBL" id="EHL09672.1"/>
    </source>
</evidence>
<keyword evidence="1" id="KW-0145">Chemotaxis</keyword>
<proteinExistence type="inferred from homology"/>
<feature type="transmembrane region" description="Helical" evidence="5">
    <location>
        <begin position="21"/>
        <end position="40"/>
    </location>
</feature>
<comment type="caution">
    <text evidence="9">The sequence shown here is derived from an EMBL/GenBank/DDBJ whole genome shotgun (WGS) entry which is preliminary data.</text>
</comment>
<dbReference type="PANTHER" id="PTHR43531">
    <property type="entry name" value="PROTEIN ICFG"/>
    <property type="match status" value="1"/>
</dbReference>
<dbReference type="GO" id="GO:0007165">
    <property type="term" value="P:signal transduction"/>
    <property type="evidence" value="ECO:0007669"/>
    <property type="project" value="UniProtKB-KW"/>
</dbReference>
<dbReference type="EMBL" id="AFZC02000002">
    <property type="protein sequence ID" value="EHL09672.1"/>
    <property type="molecule type" value="Genomic_DNA"/>
</dbReference>
<gene>
    <name evidence="9" type="ORF">HMPREF9625_01645</name>
</gene>
<feature type="domain" description="HAMP" evidence="8">
    <location>
        <begin position="381"/>
        <end position="433"/>
    </location>
</feature>
<dbReference type="CDD" id="cd12913">
    <property type="entry name" value="PDC1_MCP_like"/>
    <property type="match status" value="1"/>
</dbReference>
<dbReference type="CDD" id="cd06225">
    <property type="entry name" value="HAMP"/>
    <property type="match status" value="1"/>
</dbReference>
<dbReference type="GO" id="GO:0006935">
    <property type="term" value="P:chemotaxis"/>
    <property type="evidence" value="ECO:0007669"/>
    <property type="project" value="UniProtKB-KW"/>
</dbReference>
<evidence type="ECO:0000256" key="3">
    <source>
        <dbReference type="PROSITE-ProRule" id="PRU00284"/>
    </source>
</evidence>
<dbReference type="Pfam" id="PF00015">
    <property type="entry name" value="MCPsignal"/>
    <property type="match status" value="1"/>
</dbReference>
<dbReference type="RefSeq" id="WP_009535484.1">
    <property type="nucleotide sequence ID" value="NZ_KE148312.1"/>
</dbReference>
<dbReference type="HOGENOM" id="CLU_000445_107_12_9"/>
<dbReference type="PROSITE" id="PS50885">
    <property type="entry name" value="HAMP"/>
    <property type="match status" value="1"/>
</dbReference>
<keyword evidence="5" id="KW-1133">Transmembrane helix</keyword>
<evidence type="ECO:0000256" key="5">
    <source>
        <dbReference type="SAM" id="Phobius"/>
    </source>
</evidence>
<feature type="domain" description="Methyl-accepting transducer" evidence="6">
    <location>
        <begin position="485"/>
        <end position="714"/>
    </location>
</feature>
<feature type="domain" description="T-SNARE coiled-coil homology" evidence="7">
    <location>
        <begin position="644"/>
        <end position="706"/>
    </location>
</feature>
<keyword evidence="10" id="KW-1185">Reference proteome</keyword>
<dbReference type="AlphaFoldDB" id="G9WQL2"/>
<dbReference type="InterPro" id="IPR004089">
    <property type="entry name" value="MCPsignal_dom"/>
</dbReference>
<dbReference type="STRING" id="796943.HMPREF9625_01645"/>
<evidence type="ECO:0000259" key="8">
    <source>
        <dbReference type="PROSITE" id="PS50885"/>
    </source>
</evidence>
<evidence type="ECO:0000256" key="1">
    <source>
        <dbReference type="ARBA" id="ARBA00022500"/>
    </source>
</evidence>
<dbReference type="Gene3D" id="1.10.8.500">
    <property type="entry name" value="HAMP domain in histidine kinase"/>
    <property type="match status" value="1"/>
</dbReference>
<dbReference type="SUPFAM" id="SSF58104">
    <property type="entry name" value="Methyl-accepting chemotaxis protein (MCP) signaling domain"/>
    <property type="match status" value="1"/>
</dbReference>
<dbReference type="PATRIC" id="fig|796943.3.peg.2113"/>